<evidence type="ECO:0000313" key="2">
    <source>
        <dbReference type="EMBL" id="GBP76787.1"/>
    </source>
</evidence>
<name>A0A4C1YQV3_EUMVA</name>
<gene>
    <name evidence="2" type="ORF">EVAR_36635_1</name>
</gene>
<evidence type="ECO:0000313" key="3">
    <source>
        <dbReference type="Proteomes" id="UP000299102"/>
    </source>
</evidence>
<dbReference type="Proteomes" id="UP000299102">
    <property type="component" value="Unassembled WGS sequence"/>
</dbReference>
<accession>A0A4C1YQV3</accession>
<evidence type="ECO:0000256" key="1">
    <source>
        <dbReference type="SAM" id="MobiDB-lite"/>
    </source>
</evidence>
<dbReference type="EMBL" id="BGZK01001304">
    <property type="protein sequence ID" value="GBP76787.1"/>
    <property type="molecule type" value="Genomic_DNA"/>
</dbReference>
<keyword evidence="3" id="KW-1185">Reference proteome</keyword>
<sequence>MANVLPPYASRAIKIWLSHHNRYGQLIATRRCSKEEHSLPKKSDNVTPLRLHPAKLAGYKDVTSPDLAGRGPSGWTASGAARAPKAVEENASQHLRRGRTSYVDGESETTKHIEKYDKIVIIFYVA</sequence>
<organism evidence="2 3">
    <name type="scientific">Eumeta variegata</name>
    <name type="common">Bagworm moth</name>
    <name type="synonym">Eumeta japonica</name>
    <dbReference type="NCBI Taxonomy" id="151549"/>
    <lineage>
        <taxon>Eukaryota</taxon>
        <taxon>Metazoa</taxon>
        <taxon>Ecdysozoa</taxon>
        <taxon>Arthropoda</taxon>
        <taxon>Hexapoda</taxon>
        <taxon>Insecta</taxon>
        <taxon>Pterygota</taxon>
        <taxon>Neoptera</taxon>
        <taxon>Endopterygota</taxon>
        <taxon>Lepidoptera</taxon>
        <taxon>Glossata</taxon>
        <taxon>Ditrysia</taxon>
        <taxon>Tineoidea</taxon>
        <taxon>Psychidae</taxon>
        <taxon>Oiketicinae</taxon>
        <taxon>Eumeta</taxon>
    </lineage>
</organism>
<protein>
    <submittedName>
        <fullName evidence="2">Uncharacterized protein</fullName>
    </submittedName>
</protein>
<feature type="region of interest" description="Disordered" evidence="1">
    <location>
        <begin position="62"/>
        <end position="103"/>
    </location>
</feature>
<proteinExistence type="predicted"/>
<comment type="caution">
    <text evidence="2">The sequence shown here is derived from an EMBL/GenBank/DDBJ whole genome shotgun (WGS) entry which is preliminary data.</text>
</comment>
<reference evidence="2 3" key="1">
    <citation type="journal article" date="2019" name="Commun. Biol.">
        <title>The bagworm genome reveals a unique fibroin gene that provides high tensile strength.</title>
        <authorList>
            <person name="Kono N."/>
            <person name="Nakamura H."/>
            <person name="Ohtoshi R."/>
            <person name="Tomita M."/>
            <person name="Numata K."/>
            <person name="Arakawa K."/>
        </authorList>
    </citation>
    <scope>NUCLEOTIDE SEQUENCE [LARGE SCALE GENOMIC DNA]</scope>
</reference>
<dbReference type="AlphaFoldDB" id="A0A4C1YQV3"/>